<comment type="similarity">
    <text evidence="2">Belongs to the peptidase M13 family.</text>
</comment>
<accession>A0A1B1AFV5</accession>
<dbReference type="EMBL" id="CP013244">
    <property type="protein sequence ID" value="ANP45437.1"/>
    <property type="molecule type" value="Genomic_DNA"/>
</dbReference>
<dbReference type="InterPro" id="IPR018497">
    <property type="entry name" value="Peptidase_M13_C"/>
</dbReference>
<dbReference type="PROSITE" id="PS51885">
    <property type="entry name" value="NEPRILYSIN"/>
    <property type="match status" value="1"/>
</dbReference>
<keyword evidence="12" id="KW-1185">Reference proteome</keyword>
<keyword evidence="3" id="KW-0645">Protease</keyword>
<keyword evidence="4" id="KW-0479">Metal-binding</keyword>
<dbReference type="GO" id="GO:0046872">
    <property type="term" value="F:metal ion binding"/>
    <property type="evidence" value="ECO:0007669"/>
    <property type="project" value="UniProtKB-KW"/>
</dbReference>
<feature type="signal peptide" evidence="8">
    <location>
        <begin position="1"/>
        <end position="23"/>
    </location>
</feature>
<comment type="cofactor">
    <cofactor evidence="1">
        <name>Zn(2+)</name>
        <dbReference type="ChEBI" id="CHEBI:29105"/>
    </cofactor>
</comment>
<dbReference type="InterPro" id="IPR000718">
    <property type="entry name" value="Peptidase_M13"/>
</dbReference>
<dbReference type="PANTHER" id="PTHR11733:SF167">
    <property type="entry name" value="FI17812P1-RELATED"/>
    <property type="match status" value="1"/>
</dbReference>
<evidence type="ECO:0000256" key="8">
    <source>
        <dbReference type="SAM" id="SignalP"/>
    </source>
</evidence>
<evidence type="ECO:0000256" key="7">
    <source>
        <dbReference type="ARBA" id="ARBA00023049"/>
    </source>
</evidence>
<dbReference type="PANTHER" id="PTHR11733">
    <property type="entry name" value="ZINC METALLOPROTEASE FAMILY M13 NEPRILYSIN-RELATED"/>
    <property type="match status" value="1"/>
</dbReference>
<evidence type="ECO:0000256" key="4">
    <source>
        <dbReference type="ARBA" id="ARBA00022723"/>
    </source>
</evidence>
<dbReference type="GO" id="GO:0016485">
    <property type="term" value="P:protein processing"/>
    <property type="evidence" value="ECO:0007669"/>
    <property type="project" value="TreeGrafter"/>
</dbReference>
<dbReference type="CDD" id="cd08662">
    <property type="entry name" value="M13"/>
    <property type="match status" value="1"/>
</dbReference>
<evidence type="ECO:0000256" key="6">
    <source>
        <dbReference type="ARBA" id="ARBA00022833"/>
    </source>
</evidence>
<evidence type="ECO:0000256" key="1">
    <source>
        <dbReference type="ARBA" id="ARBA00001947"/>
    </source>
</evidence>
<reference evidence="11 12" key="1">
    <citation type="submission" date="2015-11" db="EMBL/GenBank/DDBJ databases">
        <title>Whole-Genome Sequence of Candidatus Oderbacter manganicum from the National Park Lower Oder Valley, Germany.</title>
        <authorList>
            <person name="Braun B."/>
            <person name="Liere K."/>
            <person name="Szewzyk U."/>
        </authorList>
    </citation>
    <scope>NUCLEOTIDE SEQUENCE [LARGE SCALE GENOMIC DNA]</scope>
    <source>
        <strain evidence="11 12">OTSz_A_272</strain>
    </source>
</reference>
<sequence length="687" mass="76068">MMMLTRRAMGASSVALLAGCATGAATTGETAPARAPAAIGAWGVDLTARDLNVKPGDDFFRYANGTWLTNTQIPADRTRWGTFDILREKADNDARVIIEEVALAGGAPGTNQQKIADFYNSFLNQQAIDAAGLTPLQSELAAIQALRTHEEVIRFIATPGIAVNSPIAVYVGLDDRNPNRYICTMTHAGIGLPEREYYRRTDGEFPNIRREYEAHITRLMTLADQSNAGAQARRIVALETQIAERHWPIADRRDRDRTYNLKTRAEIRALAPNFPWDASFDAAGLGGVQEVVISELSAMGPLANLFMATPVSTWKSYLTYHLVRNNAAVLPSNIDAEVFAFYGTTLSGQPQQRERWKRAVQAVNGAMGEAIGQIYVQRHFPPASKQQMTELVENLRTAYGQRIDALTWMSAETKVAAREKLATFRPKIGYPDRWRDYAALEVRANDAFGNAKRQGIFDWNFDLARLARPTDKDEWFMTPQTVNAYYNPTFNEVVFPAAILQPPFFDANADPAVNYGAIGGVIGHEMGHGFDDQGAKSDAQGVLRDWWNANDVAAFTQVTDRLAAQYDAFTPLEGIHVNGRLTLGENIGDNGGLQVSRHAYQLSLNGQPAETIDGITGDQRFFLGWAQAWRALIRDAALRNQILTDPHSPSVYRCNGTVRNMDSWYEAFNVQPGDALYLAPADRVTIW</sequence>
<protein>
    <recommendedName>
        <fullName evidence="13">Peptidase M13</fullName>
    </recommendedName>
</protein>
<organism evidence="11 12">
    <name type="scientific">Candidatus Viadribacter manganicus</name>
    <dbReference type="NCBI Taxonomy" id="1759059"/>
    <lineage>
        <taxon>Bacteria</taxon>
        <taxon>Pseudomonadati</taxon>
        <taxon>Pseudomonadota</taxon>
        <taxon>Alphaproteobacteria</taxon>
        <taxon>Hyphomonadales</taxon>
        <taxon>Hyphomonadaceae</taxon>
        <taxon>Candidatus Viadribacter</taxon>
    </lineage>
</organism>
<dbReference type="Pfam" id="PF01431">
    <property type="entry name" value="Peptidase_M13"/>
    <property type="match status" value="1"/>
</dbReference>
<dbReference type="GO" id="GO:0005886">
    <property type="term" value="C:plasma membrane"/>
    <property type="evidence" value="ECO:0007669"/>
    <property type="project" value="TreeGrafter"/>
</dbReference>
<dbReference type="SUPFAM" id="SSF55486">
    <property type="entry name" value="Metalloproteases ('zincins'), catalytic domain"/>
    <property type="match status" value="1"/>
</dbReference>
<evidence type="ECO:0000313" key="11">
    <source>
        <dbReference type="EMBL" id="ANP45437.1"/>
    </source>
</evidence>
<evidence type="ECO:0000259" key="9">
    <source>
        <dbReference type="Pfam" id="PF01431"/>
    </source>
</evidence>
<dbReference type="AlphaFoldDB" id="A0A1B1AFV5"/>
<dbReference type="InterPro" id="IPR008753">
    <property type="entry name" value="Peptidase_M13_N"/>
</dbReference>
<keyword evidence="5" id="KW-0378">Hydrolase</keyword>
<dbReference type="InParanoid" id="A0A1B1AFV5"/>
<name>A0A1B1AFV5_9PROT</name>
<evidence type="ECO:0000256" key="2">
    <source>
        <dbReference type="ARBA" id="ARBA00007357"/>
    </source>
</evidence>
<dbReference type="Gene3D" id="3.40.390.10">
    <property type="entry name" value="Collagenase (Catalytic Domain)"/>
    <property type="match status" value="1"/>
</dbReference>
<evidence type="ECO:0008006" key="13">
    <source>
        <dbReference type="Google" id="ProtNLM"/>
    </source>
</evidence>
<dbReference type="STRING" id="1759059.ATE48_05660"/>
<keyword evidence="6" id="KW-0862">Zinc</keyword>
<keyword evidence="7" id="KW-0482">Metalloprotease</keyword>
<dbReference type="InterPro" id="IPR042089">
    <property type="entry name" value="Peptidase_M13_dom_2"/>
</dbReference>
<evidence type="ECO:0000256" key="5">
    <source>
        <dbReference type="ARBA" id="ARBA00022801"/>
    </source>
</evidence>
<keyword evidence="8" id="KW-0732">Signal</keyword>
<feature type="domain" description="Peptidase M13 N-terminal" evidence="10">
    <location>
        <begin position="55"/>
        <end position="431"/>
    </location>
</feature>
<dbReference type="PROSITE" id="PS51257">
    <property type="entry name" value="PROKAR_LIPOPROTEIN"/>
    <property type="match status" value="1"/>
</dbReference>
<feature type="chain" id="PRO_5008518736" description="Peptidase M13" evidence="8">
    <location>
        <begin position="24"/>
        <end position="687"/>
    </location>
</feature>
<dbReference type="PROSITE" id="PS51318">
    <property type="entry name" value="TAT"/>
    <property type="match status" value="1"/>
</dbReference>
<dbReference type="InterPro" id="IPR006311">
    <property type="entry name" value="TAT_signal"/>
</dbReference>
<dbReference type="Proteomes" id="UP000092498">
    <property type="component" value="Chromosome"/>
</dbReference>
<evidence type="ECO:0000256" key="3">
    <source>
        <dbReference type="ARBA" id="ARBA00022670"/>
    </source>
</evidence>
<dbReference type="Pfam" id="PF05649">
    <property type="entry name" value="Peptidase_M13_N"/>
    <property type="match status" value="1"/>
</dbReference>
<proteinExistence type="inferred from homology"/>
<dbReference type="GO" id="GO:0004222">
    <property type="term" value="F:metalloendopeptidase activity"/>
    <property type="evidence" value="ECO:0007669"/>
    <property type="project" value="InterPro"/>
</dbReference>
<dbReference type="Gene3D" id="1.10.1380.10">
    <property type="entry name" value="Neutral endopeptidase , domain2"/>
    <property type="match status" value="1"/>
</dbReference>
<dbReference type="InterPro" id="IPR024079">
    <property type="entry name" value="MetalloPept_cat_dom_sf"/>
</dbReference>
<gene>
    <name evidence="11" type="ORF">ATE48_05660</name>
</gene>
<dbReference type="RefSeq" id="WP_228126807.1">
    <property type="nucleotide sequence ID" value="NZ_CP013244.1"/>
</dbReference>
<evidence type="ECO:0000313" key="12">
    <source>
        <dbReference type="Proteomes" id="UP000092498"/>
    </source>
</evidence>
<evidence type="ECO:0000259" key="10">
    <source>
        <dbReference type="Pfam" id="PF05649"/>
    </source>
</evidence>
<feature type="domain" description="Peptidase M13 C-terminal" evidence="9">
    <location>
        <begin position="483"/>
        <end position="684"/>
    </location>
</feature>
<dbReference type="KEGG" id="cbot:ATE48_05660"/>
<dbReference type="PRINTS" id="PR00786">
    <property type="entry name" value="NEPRILYSIN"/>
</dbReference>